<gene>
    <name evidence="3" type="ORF">HYG81_02375</name>
</gene>
<proteinExistence type="predicted"/>
<dbReference type="KEGG" id="nay:HYG81_02375"/>
<feature type="domain" description="DUF8152" evidence="2">
    <location>
        <begin position="25"/>
        <end position="106"/>
    </location>
</feature>
<dbReference type="InterPro" id="IPR058465">
    <property type="entry name" value="DUF8152"/>
</dbReference>
<feature type="compositionally biased region" description="Polar residues" evidence="1">
    <location>
        <begin position="1"/>
        <end position="10"/>
    </location>
</feature>
<feature type="region of interest" description="Disordered" evidence="1">
    <location>
        <begin position="1"/>
        <end position="29"/>
    </location>
</feature>
<keyword evidence="4" id="KW-1185">Reference proteome</keyword>
<protein>
    <recommendedName>
        <fullName evidence="2">DUF8152 domain-containing protein</fullName>
    </recommendedName>
</protein>
<dbReference type="GeneID" id="56142014"/>
<evidence type="ECO:0000313" key="3">
    <source>
        <dbReference type="EMBL" id="QLK26486.1"/>
    </source>
</evidence>
<dbReference type="EMBL" id="CP059154">
    <property type="protein sequence ID" value="QLK26486.1"/>
    <property type="molecule type" value="Genomic_DNA"/>
</dbReference>
<dbReference type="Proteomes" id="UP000510869">
    <property type="component" value="Chromosome"/>
</dbReference>
<dbReference type="Pfam" id="PF26479">
    <property type="entry name" value="DUF8152"/>
    <property type="match status" value="1"/>
</dbReference>
<evidence type="ECO:0000313" key="4">
    <source>
        <dbReference type="Proteomes" id="UP000510869"/>
    </source>
</evidence>
<evidence type="ECO:0000256" key="1">
    <source>
        <dbReference type="SAM" id="MobiDB-lite"/>
    </source>
</evidence>
<evidence type="ECO:0000259" key="2">
    <source>
        <dbReference type="Pfam" id="PF26479"/>
    </source>
</evidence>
<organism evidence="3 4">
    <name type="scientific">Natrinema zhouii</name>
    <dbReference type="NCBI Taxonomy" id="1710539"/>
    <lineage>
        <taxon>Archaea</taxon>
        <taxon>Methanobacteriati</taxon>
        <taxon>Methanobacteriota</taxon>
        <taxon>Stenosarchaea group</taxon>
        <taxon>Halobacteria</taxon>
        <taxon>Halobacteriales</taxon>
        <taxon>Natrialbaceae</taxon>
        <taxon>Natrinema</taxon>
    </lineage>
</organism>
<accession>A0A7D6GWG6</accession>
<reference evidence="3 4" key="1">
    <citation type="submission" date="2020-07" db="EMBL/GenBank/DDBJ databases">
        <title>Natrinema (YPL30) sp. nov. and Haloterrigena xxxxxx (YPL8) sp. nov., isolated from a salt mine.</title>
        <authorList>
            <person name="Cui H."/>
        </authorList>
    </citation>
    <scope>NUCLEOTIDE SEQUENCE [LARGE SCALE GENOMIC DNA]</scope>
    <source>
        <strain evidence="3 4">YPL13</strain>
    </source>
</reference>
<dbReference type="AlphaFoldDB" id="A0A7D6GWG6"/>
<dbReference type="RefSeq" id="WP_180841659.1">
    <property type="nucleotide sequence ID" value="NZ_CP059154.1"/>
</dbReference>
<name>A0A7D6GWG6_9EURY</name>
<sequence length="107" mass="11758">MTDETSSPPDSDTGGAADGSRSETTQQLHHHLAATAELPIDRGANRWLGEAEAIARDVAMSDLDSETMLERVEKIQRLLSEIDRTGNEEADDHLETARRLCAEILDE</sequence>
<dbReference type="OrthoDB" id="204708at2157"/>